<gene>
    <name evidence="2" type="ORF">PV05_01828</name>
</gene>
<proteinExistence type="predicted"/>
<sequence>MSGVQKIAMQPPAKRDMFKRHSKRVALGPKPANIPTPSAPKAVKKRAPLPSGLQKPLRPWSKNGSVATTISNSIRNAEDVQGYTLEPCTMKPYKMTETARNGSGMASRNISYTRIATPPKHCIVPVAKDAKTLEKEALFNDMIAKAQEEKEKEKAKQQQQQQQQQPRPAAVPEVPMSEEELRKEASMLGRSYRASR</sequence>
<feature type="region of interest" description="Disordered" evidence="1">
    <location>
        <begin position="25"/>
        <end position="65"/>
    </location>
</feature>
<feature type="compositionally biased region" description="Basic and acidic residues" evidence="1">
    <location>
        <begin position="146"/>
        <end position="156"/>
    </location>
</feature>
<name>A0A0D2C9S1_9EURO</name>
<dbReference type="EMBL" id="KN847317">
    <property type="protein sequence ID" value="KIW61741.1"/>
    <property type="molecule type" value="Genomic_DNA"/>
</dbReference>
<feature type="region of interest" description="Disordered" evidence="1">
    <location>
        <begin position="144"/>
        <end position="196"/>
    </location>
</feature>
<accession>A0A0D2C9S1</accession>
<dbReference type="HOGENOM" id="CLU_1390253_0_0_1"/>
<dbReference type="OrthoDB" id="10434284at2759"/>
<dbReference type="RefSeq" id="XP_013322325.1">
    <property type="nucleotide sequence ID" value="XM_013466871.1"/>
</dbReference>
<evidence type="ECO:0000313" key="3">
    <source>
        <dbReference type="Proteomes" id="UP000054342"/>
    </source>
</evidence>
<dbReference type="GeneID" id="25323736"/>
<evidence type="ECO:0000256" key="1">
    <source>
        <dbReference type="SAM" id="MobiDB-lite"/>
    </source>
</evidence>
<keyword evidence="3" id="KW-1185">Reference proteome</keyword>
<protein>
    <submittedName>
        <fullName evidence="2">Uncharacterized protein</fullName>
    </submittedName>
</protein>
<organism evidence="2 3">
    <name type="scientific">Exophiala xenobiotica</name>
    <dbReference type="NCBI Taxonomy" id="348802"/>
    <lineage>
        <taxon>Eukaryota</taxon>
        <taxon>Fungi</taxon>
        <taxon>Dikarya</taxon>
        <taxon>Ascomycota</taxon>
        <taxon>Pezizomycotina</taxon>
        <taxon>Eurotiomycetes</taxon>
        <taxon>Chaetothyriomycetidae</taxon>
        <taxon>Chaetothyriales</taxon>
        <taxon>Herpotrichiellaceae</taxon>
        <taxon>Exophiala</taxon>
    </lineage>
</organism>
<dbReference type="AlphaFoldDB" id="A0A0D2C9S1"/>
<evidence type="ECO:0000313" key="2">
    <source>
        <dbReference type="EMBL" id="KIW61741.1"/>
    </source>
</evidence>
<reference evidence="2 3" key="1">
    <citation type="submission" date="2015-01" db="EMBL/GenBank/DDBJ databases">
        <title>The Genome Sequence of Exophiala xenobiotica CBS118157.</title>
        <authorList>
            <consortium name="The Broad Institute Genomics Platform"/>
            <person name="Cuomo C."/>
            <person name="de Hoog S."/>
            <person name="Gorbushina A."/>
            <person name="Stielow B."/>
            <person name="Teixiera M."/>
            <person name="Abouelleil A."/>
            <person name="Chapman S.B."/>
            <person name="Priest M."/>
            <person name="Young S.K."/>
            <person name="Wortman J."/>
            <person name="Nusbaum C."/>
            <person name="Birren B."/>
        </authorList>
    </citation>
    <scope>NUCLEOTIDE SEQUENCE [LARGE SCALE GENOMIC DNA]</scope>
    <source>
        <strain evidence="2 3">CBS 118157</strain>
    </source>
</reference>
<dbReference type="Proteomes" id="UP000054342">
    <property type="component" value="Unassembled WGS sequence"/>
</dbReference>